<dbReference type="EMBL" id="JANBPU010000124">
    <property type="protein sequence ID" value="KAJ1915908.1"/>
    <property type="molecule type" value="Genomic_DNA"/>
</dbReference>
<keyword evidence="1" id="KW-0175">Coiled coil</keyword>
<keyword evidence="4" id="KW-1185">Reference proteome</keyword>
<evidence type="ECO:0000256" key="1">
    <source>
        <dbReference type="SAM" id="Coils"/>
    </source>
</evidence>
<gene>
    <name evidence="3" type="ORF">H4219_004068</name>
</gene>
<evidence type="ECO:0000313" key="3">
    <source>
        <dbReference type="EMBL" id="KAJ1915908.1"/>
    </source>
</evidence>
<name>A0A9W7ZZF7_9FUNG</name>
<dbReference type="Proteomes" id="UP001150538">
    <property type="component" value="Unassembled WGS sequence"/>
</dbReference>
<protein>
    <submittedName>
        <fullName evidence="3">Uncharacterized protein</fullName>
    </submittedName>
</protein>
<dbReference type="AlphaFoldDB" id="A0A9W7ZZF7"/>
<feature type="region of interest" description="Disordered" evidence="2">
    <location>
        <begin position="244"/>
        <end position="264"/>
    </location>
</feature>
<evidence type="ECO:0000256" key="2">
    <source>
        <dbReference type="SAM" id="MobiDB-lite"/>
    </source>
</evidence>
<proteinExistence type="predicted"/>
<organism evidence="3 4">
    <name type="scientific">Mycoemilia scoparia</name>
    <dbReference type="NCBI Taxonomy" id="417184"/>
    <lineage>
        <taxon>Eukaryota</taxon>
        <taxon>Fungi</taxon>
        <taxon>Fungi incertae sedis</taxon>
        <taxon>Zoopagomycota</taxon>
        <taxon>Kickxellomycotina</taxon>
        <taxon>Kickxellomycetes</taxon>
        <taxon>Kickxellales</taxon>
        <taxon>Kickxellaceae</taxon>
        <taxon>Mycoemilia</taxon>
    </lineage>
</organism>
<reference evidence="3" key="1">
    <citation type="submission" date="2022-07" db="EMBL/GenBank/DDBJ databases">
        <title>Phylogenomic reconstructions and comparative analyses of Kickxellomycotina fungi.</title>
        <authorList>
            <person name="Reynolds N.K."/>
            <person name="Stajich J.E."/>
            <person name="Barry K."/>
            <person name="Grigoriev I.V."/>
            <person name="Crous P."/>
            <person name="Smith M.E."/>
        </authorList>
    </citation>
    <scope>NUCLEOTIDE SEQUENCE</scope>
    <source>
        <strain evidence="3">NBRC 100468</strain>
    </source>
</reference>
<sequence length="284" mass="32347">MNRSLSRLSTITKGRLLQRKSSTPVLKGSSVEAIDSKYMTLCSTISHIPLVLCNNNFDENTIYFYSEMLDEMACLLKGAMNSGNSGASSLISRLIEVPFLFLDDARKYFEVAGCNIDNDWFHHHDISGLVGIINTEMKMRDYLCAIMDMQRSVSASSTIFRFFGDYEHTTYSFNSNGEKVGLYSVFIEKATELVDKFRKEIPELAKQCIGHNESLFRERYDQKHQKLHAKIEKLVSDIKELVGDSGQKGRANMPTENSSDNDVRKKNFRRSITQYLTRSSTSSF</sequence>
<comment type="caution">
    <text evidence="3">The sequence shown here is derived from an EMBL/GenBank/DDBJ whole genome shotgun (WGS) entry which is preliminary data.</text>
</comment>
<accession>A0A9W7ZZF7</accession>
<evidence type="ECO:0000313" key="4">
    <source>
        <dbReference type="Proteomes" id="UP001150538"/>
    </source>
</evidence>
<feature type="coiled-coil region" evidence="1">
    <location>
        <begin position="187"/>
        <end position="237"/>
    </location>
</feature>